<dbReference type="Pfam" id="PF03407">
    <property type="entry name" value="Nucleotid_trans"/>
    <property type="match status" value="1"/>
</dbReference>
<feature type="compositionally biased region" description="Basic and acidic residues" evidence="1">
    <location>
        <begin position="38"/>
        <end position="49"/>
    </location>
</feature>
<accession>K0RHE3</accession>
<dbReference type="OrthoDB" id="46497at2759"/>
<name>K0RHE3_THAOC</name>
<comment type="caution">
    <text evidence="3">The sequence shown here is derived from an EMBL/GenBank/DDBJ whole genome shotgun (WGS) entry which is preliminary data.</text>
</comment>
<proteinExistence type="predicted"/>
<dbReference type="EMBL" id="AGNL01048040">
    <property type="protein sequence ID" value="EJK46047.1"/>
    <property type="molecule type" value="Genomic_DNA"/>
</dbReference>
<feature type="compositionally biased region" description="Basic and acidic residues" evidence="1">
    <location>
        <begin position="160"/>
        <end position="171"/>
    </location>
</feature>
<organism evidence="3 4">
    <name type="scientific">Thalassiosira oceanica</name>
    <name type="common">Marine diatom</name>
    <dbReference type="NCBI Taxonomy" id="159749"/>
    <lineage>
        <taxon>Eukaryota</taxon>
        <taxon>Sar</taxon>
        <taxon>Stramenopiles</taxon>
        <taxon>Ochrophyta</taxon>
        <taxon>Bacillariophyta</taxon>
        <taxon>Coscinodiscophyceae</taxon>
        <taxon>Thalassiosirophycidae</taxon>
        <taxon>Thalassiosirales</taxon>
        <taxon>Thalassiosiraceae</taxon>
        <taxon>Thalassiosira</taxon>
    </lineage>
</organism>
<dbReference type="InterPro" id="IPR052636">
    <property type="entry name" value="UDP-D-xylose:L-fucose_XylT"/>
</dbReference>
<evidence type="ECO:0000313" key="4">
    <source>
        <dbReference type="Proteomes" id="UP000266841"/>
    </source>
</evidence>
<protein>
    <recommendedName>
        <fullName evidence="2">Nucleotide-diphospho-sugar transferase domain-containing protein</fullName>
    </recommendedName>
</protein>
<feature type="region of interest" description="Disordered" evidence="1">
    <location>
        <begin position="1"/>
        <end position="171"/>
    </location>
</feature>
<gene>
    <name evidence="3" type="ORF">THAOC_35309</name>
</gene>
<dbReference type="InterPro" id="IPR005069">
    <property type="entry name" value="Nucl-diP-sugar_transferase"/>
</dbReference>
<dbReference type="AlphaFoldDB" id="K0RHE3"/>
<dbReference type="GO" id="GO:0016757">
    <property type="term" value="F:glycosyltransferase activity"/>
    <property type="evidence" value="ECO:0007669"/>
    <property type="project" value="TreeGrafter"/>
</dbReference>
<dbReference type="GO" id="GO:0005794">
    <property type="term" value="C:Golgi apparatus"/>
    <property type="evidence" value="ECO:0007669"/>
    <property type="project" value="TreeGrafter"/>
</dbReference>
<feature type="domain" description="Nucleotide-diphospho-sugar transferase" evidence="2">
    <location>
        <begin position="390"/>
        <end position="524"/>
    </location>
</feature>
<keyword evidence="4" id="KW-1185">Reference proteome</keyword>
<dbReference type="eggNOG" id="ENOG502S87T">
    <property type="taxonomic scope" value="Eukaryota"/>
</dbReference>
<evidence type="ECO:0000259" key="2">
    <source>
        <dbReference type="Pfam" id="PF03407"/>
    </source>
</evidence>
<dbReference type="PANTHER" id="PTHR47032:SF1">
    <property type="entry name" value="UDP-D-XYLOSE:L-FUCOSE ALPHA-1,3-D-XYLOSYLTRANSFERASE-RELATED"/>
    <property type="match status" value="1"/>
</dbReference>
<reference evidence="3 4" key="1">
    <citation type="journal article" date="2012" name="Genome Biol.">
        <title>Genome and low-iron response of an oceanic diatom adapted to chronic iron limitation.</title>
        <authorList>
            <person name="Lommer M."/>
            <person name="Specht M."/>
            <person name="Roy A.S."/>
            <person name="Kraemer L."/>
            <person name="Andreson R."/>
            <person name="Gutowska M.A."/>
            <person name="Wolf J."/>
            <person name="Bergner S.V."/>
            <person name="Schilhabel M.B."/>
            <person name="Klostermeier U.C."/>
            <person name="Beiko R.G."/>
            <person name="Rosenstiel P."/>
            <person name="Hippler M."/>
            <person name="Laroche J."/>
        </authorList>
    </citation>
    <scope>NUCLEOTIDE SEQUENCE [LARGE SCALE GENOMIC DNA]</scope>
    <source>
        <strain evidence="3 4">CCMP1005</strain>
    </source>
</reference>
<evidence type="ECO:0000256" key="1">
    <source>
        <dbReference type="SAM" id="MobiDB-lite"/>
    </source>
</evidence>
<dbReference type="Proteomes" id="UP000266841">
    <property type="component" value="Unassembled WGS sequence"/>
</dbReference>
<dbReference type="PANTHER" id="PTHR47032">
    <property type="entry name" value="UDP-D-XYLOSE:L-FUCOSE ALPHA-1,3-D-XYLOSYLTRANSFERASE-RELATED"/>
    <property type="match status" value="1"/>
</dbReference>
<feature type="compositionally biased region" description="Polar residues" evidence="1">
    <location>
        <begin position="146"/>
        <end position="159"/>
    </location>
</feature>
<evidence type="ECO:0000313" key="3">
    <source>
        <dbReference type="EMBL" id="EJK46047.1"/>
    </source>
</evidence>
<sequence>MDRRQYGGPGLGPGRDPPGNYHPLTCPAAVSADGDPEPTTRPRPVDLRRCTPKQPPNRCKTGRTSANRRPWTRIWARSSRQLPSLDLPGGGIRRRRSTTDEQPRQPLSTCAFLRPTRAPRPDELTLSLPRKPQTDFGAETGHAAETYTSPEQVPISISPTDHRQGGEKGDPVEGEFVMLRWGTKPSSGHVPTLQIATQKEEIEINSYPPADRDKKPARAIGTPTNKSRWASVICGNAGGLDGYGRRTETEVVICSRLIGGSSPRTFDDSLKSHCRMASDSNRSLRLLLIATVVALVNILSWHSSIERGNYAGDVSQLPDNSTLASHYGYRSGGLHSGVGLVTQDGMWGNEFDEKYKYEDIKILGFTDKNYLPIAKYWYMRLTALGHKEHYIVAHDEISYNALKDEYRAIPCIIQNPDYARPVKGLWQQIMSARLHLTVDMLRNGTHLLITDVDNVFSRYVPLSGFLEEGYDVYHAFEMRYPVNIFNQFGFVVCSGHQFLRSTPATLRFMDLVMNRCNREKCDDQWDGMETPNNTHALRVNISEGENSKLLVESVTGRSNVTGHTIKIWDRDFAWRLAGALPEFCPSSNNWLGMPTKLPVEMTGGGNKVHTKIAGFEVWDQQCLQKAT</sequence>